<dbReference type="InterPro" id="IPR044190">
    <property type="entry name" value="THA8-like"/>
</dbReference>
<dbReference type="GO" id="GO:0009658">
    <property type="term" value="P:chloroplast organization"/>
    <property type="evidence" value="ECO:0007669"/>
    <property type="project" value="InterPro"/>
</dbReference>
<dbReference type="OrthoDB" id="1900964at2759"/>
<dbReference type="InterPro" id="IPR011990">
    <property type="entry name" value="TPR-like_helical_dom_sf"/>
</dbReference>
<dbReference type="PROSITE" id="PS51375">
    <property type="entry name" value="PPR"/>
    <property type="match status" value="2"/>
</dbReference>
<protein>
    <recommendedName>
        <fullName evidence="5">Pentacotripeptide-repeat region of PRORP domain-containing protein</fullName>
    </recommendedName>
</protein>
<keyword evidence="1" id="KW-0677">Repeat</keyword>
<evidence type="ECO:0000313" key="4">
    <source>
        <dbReference type="Proteomes" id="UP000027138"/>
    </source>
</evidence>
<proteinExistence type="predicted"/>
<feature type="repeat" description="PPR" evidence="2">
    <location>
        <begin position="119"/>
        <end position="153"/>
    </location>
</feature>
<dbReference type="Pfam" id="PF01535">
    <property type="entry name" value="PPR"/>
    <property type="match status" value="1"/>
</dbReference>
<feature type="repeat" description="PPR" evidence="2">
    <location>
        <begin position="154"/>
        <end position="188"/>
    </location>
</feature>
<accession>A0A067L9J9</accession>
<dbReference type="NCBIfam" id="TIGR00756">
    <property type="entry name" value="PPR"/>
    <property type="match status" value="2"/>
</dbReference>
<evidence type="ECO:0008006" key="5">
    <source>
        <dbReference type="Google" id="ProtNLM"/>
    </source>
</evidence>
<dbReference type="Proteomes" id="UP000027138">
    <property type="component" value="Unassembled WGS sequence"/>
</dbReference>
<dbReference type="PANTHER" id="PTHR47594">
    <property type="entry name" value="PPR CONTAINING PLANT-LIKE PROTEIN"/>
    <property type="match status" value="1"/>
</dbReference>
<dbReference type="PANTHER" id="PTHR47594:SF5">
    <property type="entry name" value="PENTACOTRIPEPTIDE-REPEAT REGION OF PRORP DOMAIN-CONTAINING PROTEIN"/>
    <property type="match status" value="1"/>
</dbReference>
<dbReference type="GO" id="GO:0000373">
    <property type="term" value="P:Group II intron splicing"/>
    <property type="evidence" value="ECO:0007669"/>
    <property type="project" value="InterPro"/>
</dbReference>
<dbReference type="InterPro" id="IPR002885">
    <property type="entry name" value="PPR_rpt"/>
</dbReference>
<evidence type="ECO:0000256" key="1">
    <source>
        <dbReference type="ARBA" id="ARBA00022737"/>
    </source>
</evidence>
<reference evidence="3 4" key="1">
    <citation type="journal article" date="2014" name="PLoS ONE">
        <title>Global Analysis of Gene Expression Profiles in Physic Nut (Jatropha curcas L.) Seedlings Exposed to Salt Stress.</title>
        <authorList>
            <person name="Zhang L."/>
            <person name="Zhang C."/>
            <person name="Wu P."/>
            <person name="Chen Y."/>
            <person name="Li M."/>
            <person name="Jiang H."/>
            <person name="Wu G."/>
        </authorList>
    </citation>
    <scope>NUCLEOTIDE SEQUENCE [LARGE SCALE GENOMIC DNA]</scope>
    <source>
        <strain evidence="4">cv. GZQX0401</strain>
        <tissue evidence="3">Young leaves</tissue>
    </source>
</reference>
<organism evidence="3 4">
    <name type="scientific">Jatropha curcas</name>
    <name type="common">Barbados nut</name>
    <dbReference type="NCBI Taxonomy" id="180498"/>
    <lineage>
        <taxon>Eukaryota</taxon>
        <taxon>Viridiplantae</taxon>
        <taxon>Streptophyta</taxon>
        <taxon>Embryophyta</taxon>
        <taxon>Tracheophyta</taxon>
        <taxon>Spermatophyta</taxon>
        <taxon>Magnoliopsida</taxon>
        <taxon>eudicotyledons</taxon>
        <taxon>Gunneridae</taxon>
        <taxon>Pentapetalae</taxon>
        <taxon>rosids</taxon>
        <taxon>fabids</taxon>
        <taxon>Malpighiales</taxon>
        <taxon>Euphorbiaceae</taxon>
        <taxon>Crotonoideae</taxon>
        <taxon>Jatropheae</taxon>
        <taxon>Jatropha</taxon>
    </lineage>
</organism>
<sequence>MKSTLIGSLKFQFPPLKLCEIPQKIHFQSSIITCSLRGGRRKPLWRAKRLSTEAIQAIQSLKLAKSSNLRLEEVFKDKVSRLLKADLLDTLEVLQNQNELDLAIKVFEFVRKEIWYKPDLSLYHSMIQMLGKNKLIEIAEEFFSKLEKEGLKPDTRAFTEMIGAYLQVDMIEKAMETYNRMKASGCDPDKLTFAILIRNLDEAGREELAATIKKECSEYMDYPDKFLEELEQKKHARRKSLNLV</sequence>
<evidence type="ECO:0000313" key="3">
    <source>
        <dbReference type="EMBL" id="KDP43913.1"/>
    </source>
</evidence>
<dbReference type="Gene3D" id="1.25.40.10">
    <property type="entry name" value="Tetratricopeptide repeat domain"/>
    <property type="match status" value="1"/>
</dbReference>
<dbReference type="GO" id="GO:0003723">
    <property type="term" value="F:RNA binding"/>
    <property type="evidence" value="ECO:0007669"/>
    <property type="project" value="InterPro"/>
</dbReference>
<name>A0A067L9J9_JATCU</name>
<evidence type="ECO:0000256" key="2">
    <source>
        <dbReference type="PROSITE-ProRule" id="PRU00708"/>
    </source>
</evidence>
<dbReference type="STRING" id="180498.A0A067L9J9"/>
<dbReference type="AlphaFoldDB" id="A0A067L9J9"/>
<dbReference type="Pfam" id="PF13041">
    <property type="entry name" value="PPR_2"/>
    <property type="match status" value="1"/>
</dbReference>
<gene>
    <name evidence="3" type="ORF">JCGZ_20923</name>
</gene>
<dbReference type="EMBL" id="KK914257">
    <property type="protein sequence ID" value="KDP43913.1"/>
    <property type="molecule type" value="Genomic_DNA"/>
</dbReference>
<keyword evidence="4" id="KW-1185">Reference proteome</keyword>